<evidence type="ECO:0000313" key="2">
    <source>
        <dbReference type="EMBL" id="GES97556.1"/>
    </source>
</evidence>
<reference evidence="2" key="2">
    <citation type="submission" date="2019-10" db="EMBL/GenBank/DDBJ databases">
        <title>Conservation and host-specific expression of non-tandemly repeated heterogenous ribosome RNA gene in arbuscular mycorrhizal fungi.</title>
        <authorList>
            <person name="Maeda T."/>
            <person name="Kobayashi Y."/>
            <person name="Nakagawa T."/>
            <person name="Ezawa T."/>
            <person name="Yamaguchi K."/>
            <person name="Bino T."/>
            <person name="Nishimoto Y."/>
            <person name="Shigenobu S."/>
            <person name="Kawaguchi M."/>
        </authorList>
    </citation>
    <scope>NUCLEOTIDE SEQUENCE</scope>
    <source>
        <strain evidence="2">HR1</strain>
    </source>
</reference>
<evidence type="ECO:0000313" key="3">
    <source>
        <dbReference type="Proteomes" id="UP000247702"/>
    </source>
</evidence>
<dbReference type="OrthoDB" id="6776034at2759"/>
<comment type="caution">
    <text evidence="1">The sequence shown here is derived from an EMBL/GenBank/DDBJ whole genome shotgun (WGS) entry which is preliminary data.</text>
</comment>
<name>A0A2Z6QZ41_9GLOM</name>
<sequence>MEDFNANPKGSSSHTPSWKKEIFRSFKKYHLTNTIKFFHETLLPTRVNREGSIPTSAIDHIYTSQHIIENTFYSDVHTINPTVEFTTDHKAPFVIIDKCLFYPHNSLGKQQELSTHRPSQRKKLKYNYNNMDNEKWKIYTDRSSLHLNKNIQQWLPDAYSEI</sequence>
<organism evidence="1 3">
    <name type="scientific">Rhizophagus clarus</name>
    <dbReference type="NCBI Taxonomy" id="94130"/>
    <lineage>
        <taxon>Eukaryota</taxon>
        <taxon>Fungi</taxon>
        <taxon>Fungi incertae sedis</taxon>
        <taxon>Mucoromycota</taxon>
        <taxon>Glomeromycotina</taxon>
        <taxon>Glomeromycetes</taxon>
        <taxon>Glomerales</taxon>
        <taxon>Glomeraceae</taxon>
        <taxon>Rhizophagus</taxon>
    </lineage>
</organism>
<gene>
    <name evidence="2" type="ORF">RCL2_002414700</name>
    <name evidence="1" type="ORF">RclHR1_01760008</name>
</gene>
<proteinExistence type="predicted"/>
<keyword evidence="3" id="KW-1185">Reference proteome</keyword>
<accession>A0A2Z6QZ41</accession>
<dbReference type="Proteomes" id="UP000615446">
    <property type="component" value="Unassembled WGS sequence"/>
</dbReference>
<dbReference type="Proteomes" id="UP000247702">
    <property type="component" value="Unassembled WGS sequence"/>
</dbReference>
<reference evidence="1 3" key="1">
    <citation type="submission" date="2017-11" db="EMBL/GenBank/DDBJ databases">
        <title>The genome of Rhizophagus clarus HR1 reveals common genetic basis of auxotrophy among arbuscular mycorrhizal fungi.</title>
        <authorList>
            <person name="Kobayashi Y."/>
        </authorList>
    </citation>
    <scope>NUCLEOTIDE SEQUENCE [LARGE SCALE GENOMIC DNA]</scope>
    <source>
        <strain evidence="1 3">HR1</strain>
    </source>
</reference>
<dbReference type="EMBL" id="BLAL01000259">
    <property type="protein sequence ID" value="GES97556.1"/>
    <property type="molecule type" value="Genomic_DNA"/>
</dbReference>
<evidence type="ECO:0008006" key="4">
    <source>
        <dbReference type="Google" id="ProtNLM"/>
    </source>
</evidence>
<dbReference type="EMBL" id="BEXD01000846">
    <property type="protein sequence ID" value="GBB90584.1"/>
    <property type="molecule type" value="Genomic_DNA"/>
</dbReference>
<dbReference type="AlphaFoldDB" id="A0A2Z6QZ41"/>
<evidence type="ECO:0000313" key="1">
    <source>
        <dbReference type="EMBL" id="GBB90584.1"/>
    </source>
</evidence>
<protein>
    <recommendedName>
        <fullName evidence="4">Endonuclease/exonuclease/phosphatase domain-containing protein</fullName>
    </recommendedName>
</protein>